<sequence>MPYTPYLFQKFYARISSLSAPLKHKLCAIACVSTGINSSFGKPVWIPDVVRARQTSERWRLAYDTMRHNGYDFHNAMVQDWADFLDDGGSSYMSLLVHYGGEWKNTPDLDYVDGKVRIFDELPNDFDVGGLKRVIASLGYDDIIKLHYCDSSKTLQYGRQERICTSTRKRKKELDKEVASLNSGDVIDDDLCKESDRDYGHLLPSSPKHMKRKTLTHSAHMLTLRPNDDGHFFLGQLFQGVVEFRKALTNYSVSTGRDLVFTRNTKVALGARCRLHELGCPCYIWASVEKKNGTMYVKTLVLRHTCGRVPKRKKIKAKWVAENYYTKFNVNPYLRCQEIVDTIWSEFGVKDFKKIDGCATGFAVIYGSVAMDLG</sequence>
<dbReference type="Proteomes" id="UP000596660">
    <property type="component" value="Unplaced"/>
</dbReference>
<dbReference type="Pfam" id="PF03108">
    <property type="entry name" value="DBD_Tnp_Mut"/>
    <property type="match status" value="1"/>
</dbReference>
<name>A0A803MWC5_CHEQI</name>
<dbReference type="EnsemblPlants" id="AUR62036290-RA">
    <property type="protein sequence ID" value="AUR62036290-RA:cds"/>
    <property type="gene ID" value="AUR62036290"/>
</dbReference>
<evidence type="ECO:0000259" key="1">
    <source>
        <dbReference type="Pfam" id="PF03108"/>
    </source>
</evidence>
<reference evidence="2" key="1">
    <citation type="journal article" date="2017" name="Nature">
        <title>The genome of Chenopodium quinoa.</title>
        <authorList>
            <person name="Jarvis D.E."/>
            <person name="Ho Y.S."/>
            <person name="Lightfoot D.J."/>
            <person name="Schmoeckel S.M."/>
            <person name="Li B."/>
            <person name="Borm T.J.A."/>
            <person name="Ohyanagi H."/>
            <person name="Mineta K."/>
            <person name="Michell C.T."/>
            <person name="Saber N."/>
            <person name="Kharbatia N.M."/>
            <person name="Rupper R.R."/>
            <person name="Sharp A.R."/>
            <person name="Dally N."/>
            <person name="Boughton B.A."/>
            <person name="Woo Y.H."/>
            <person name="Gao G."/>
            <person name="Schijlen E.G.W.M."/>
            <person name="Guo X."/>
            <person name="Momin A.A."/>
            <person name="Negrao S."/>
            <person name="Al-Babili S."/>
            <person name="Gehring C."/>
            <person name="Roessner U."/>
            <person name="Jung C."/>
            <person name="Murphy K."/>
            <person name="Arold S.T."/>
            <person name="Gojobori T."/>
            <person name="van der Linden C.G."/>
            <person name="van Loo E.N."/>
            <person name="Jellen E.N."/>
            <person name="Maughan P.J."/>
            <person name="Tester M."/>
        </authorList>
    </citation>
    <scope>NUCLEOTIDE SEQUENCE [LARGE SCALE GENOMIC DNA]</scope>
    <source>
        <strain evidence="2">cv. PI 614886</strain>
    </source>
</reference>
<organism evidence="2 3">
    <name type="scientific">Chenopodium quinoa</name>
    <name type="common">Quinoa</name>
    <dbReference type="NCBI Taxonomy" id="63459"/>
    <lineage>
        <taxon>Eukaryota</taxon>
        <taxon>Viridiplantae</taxon>
        <taxon>Streptophyta</taxon>
        <taxon>Embryophyta</taxon>
        <taxon>Tracheophyta</taxon>
        <taxon>Spermatophyta</taxon>
        <taxon>Magnoliopsida</taxon>
        <taxon>eudicotyledons</taxon>
        <taxon>Gunneridae</taxon>
        <taxon>Pentapetalae</taxon>
        <taxon>Caryophyllales</taxon>
        <taxon>Chenopodiaceae</taxon>
        <taxon>Chenopodioideae</taxon>
        <taxon>Atripliceae</taxon>
        <taxon>Chenopodium</taxon>
    </lineage>
</organism>
<proteinExistence type="predicted"/>
<feature type="domain" description="Transposase MuDR plant" evidence="1">
    <location>
        <begin position="234"/>
        <end position="295"/>
    </location>
</feature>
<dbReference type="PANTHER" id="PTHR31973:SF197">
    <property type="entry name" value="SWIM-TYPE DOMAIN-CONTAINING PROTEIN"/>
    <property type="match status" value="1"/>
</dbReference>
<dbReference type="PANTHER" id="PTHR31973">
    <property type="entry name" value="POLYPROTEIN, PUTATIVE-RELATED"/>
    <property type="match status" value="1"/>
</dbReference>
<keyword evidence="3" id="KW-1185">Reference proteome</keyword>
<protein>
    <recommendedName>
        <fullName evidence="1">Transposase MuDR plant domain-containing protein</fullName>
    </recommendedName>
</protein>
<accession>A0A803MWC5</accession>
<dbReference type="Gramene" id="AUR62036290-RA">
    <property type="protein sequence ID" value="AUR62036290-RA:cds"/>
    <property type="gene ID" value="AUR62036290"/>
</dbReference>
<evidence type="ECO:0000313" key="3">
    <source>
        <dbReference type="Proteomes" id="UP000596660"/>
    </source>
</evidence>
<dbReference type="AlphaFoldDB" id="A0A803MWC5"/>
<dbReference type="InterPro" id="IPR004332">
    <property type="entry name" value="Transposase_MuDR"/>
</dbReference>
<evidence type="ECO:0000313" key="2">
    <source>
        <dbReference type="EnsemblPlants" id="AUR62036290-RA:cds"/>
    </source>
</evidence>
<reference evidence="2" key="2">
    <citation type="submission" date="2021-03" db="UniProtKB">
        <authorList>
            <consortium name="EnsemblPlants"/>
        </authorList>
    </citation>
    <scope>IDENTIFICATION</scope>
</reference>